<evidence type="ECO:0008006" key="4">
    <source>
        <dbReference type="Google" id="ProtNLM"/>
    </source>
</evidence>
<sequence>MTGFFEGVASLAPGLCVLTTFHAALDARCLFPTPRGIFVVAHVREPLARLASVFWYRGPGSSAALHRDGRQHAREDLAAARDALGRFDAVVPVEAFDDEAEGWLLAKLGLGALDADRVPILWKGRPPPKPTKRGRAPGPAPLAVNRNAEDALPPEALRPRILEDLWLDVELYCEAARAWRAALDAWRGEPPSAASARGCAELLEETHGAAGVRARDRAPATRDAALAQCPRLSNGTACCTHATDKLAHQLVGNATCHRGHPWT</sequence>
<evidence type="ECO:0000256" key="1">
    <source>
        <dbReference type="SAM" id="MobiDB-lite"/>
    </source>
</evidence>
<comment type="caution">
    <text evidence="2">The sequence shown here is derived from an EMBL/GenBank/DDBJ whole genome shotgun (WGS) entry which is preliminary data.</text>
</comment>
<accession>A0ABR1G8L6</accession>
<reference evidence="2 3" key="1">
    <citation type="submission" date="2024-03" db="EMBL/GenBank/DDBJ databases">
        <title>Aureococcus anophagefferens CCMP1851 and Kratosvirus quantuckense: Draft genome of a second virus-susceptible host strain in the model system.</title>
        <authorList>
            <person name="Chase E."/>
            <person name="Truchon A.R."/>
            <person name="Schepens W."/>
            <person name="Wilhelm S.W."/>
        </authorList>
    </citation>
    <scope>NUCLEOTIDE SEQUENCE [LARGE SCALE GENOMIC DNA]</scope>
    <source>
        <strain evidence="2 3">CCMP1851</strain>
    </source>
</reference>
<evidence type="ECO:0000313" key="2">
    <source>
        <dbReference type="EMBL" id="KAK7249429.1"/>
    </source>
</evidence>
<dbReference type="Proteomes" id="UP001363151">
    <property type="component" value="Unassembled WGS sequence"/>
</dbReference>
<name>A0ABR1G8L6_AURAN</name>
<feature type="region of interest" description="Disordered" evidence="1">
    <location>
        <begin position="121"/>
        <end position="147"/>
    </location>
</feature>
<dbReference type="EMBL" id="JBBJCI010000079">
    <property type="protein sequence ID" value="KAK7249429.1"/>
    <property type="molecule type" value="Genomic_DNA"/>
</dbReference>
<protein>
    <recommendedName>
        <fullName evidence="4">Sulfotransferase domain-containing protein</fullName>
    </recommendedName>
</protein>
<proteinExistence type="predicted"/>
<keyword evidence="3" id="KW-1185">Reference proteome</keyword>
<organism evidence="2 3">
    <name type="scientific">Aureococcus anophagefferens</name>
    <name type="common">Harmful bloom alga</name>
    <dbReference type="NCBI Taxonomy" id="44056"/>
    <lineage>
        <taxon>Eukaryota</taxon>
        <taxon>Sar</taxon>
        <taxon>Stramenopiles</taxon>
        <taxon>Ochrophyta</taxon>
        <taxon>Pelagophyceae</taxon>
        <taxon>Pelagomonadales</taxon>
        <taxon>Pelagomonadaceae</taxon>
        <taxon>Aureococcus</taxon>
    </lineage>
</organism>
<evidence type="ECO:0000313" key="3">
    <source>
        <dbReference type="Proteomes" id="UP001363151"/>
    </source>
</evidence>
<gene>
    <name evidence="2" type="ORF">SO694_00048287</name>
</gene>